<dbReference type="GO" id="GO:0003677">
    <property type="term" value="F:DNA binding"/>
    <property type="evidence" value="ECO:0007669"/>
    <property type="project" value="InterPro"/>
</dbReference>
<gene>
    <name evidence="2" type="ORF">C1H46_015787</name>
</gene>
<feature type="region of interest" description="Disordered" evidence="1">
    <location>
        <begin position="1"/>
        <end position="126"/>
    </location>
</feature>
<feature type="compositionally biased region" description="Basic residues" evidence="1">
    <location>
        <begin position="9"/>
        <end position="22"/>
    </location>
</feature>
<evidence type="ECO:0000313" key="3">
    <source>
        <dbReference type="Proteomes" id="UP000315295"/>
    </source>
</evidence>
<accession>A0A540MJC3</accession>
<keyword evidence="3" id="KW-1185">Reference proteome</keyword>
<proteinExistence type="predicted"/>
<dbReference type="GO" id="GO:0042797">
    <property type="term" value="P:tRNA transcription by RNA polymerase III"/>
    <property type="evidence" value="ECO:0007669"/>
    <property type="project" value="TreeGrafter"/>
</dbReference>
<dbReference type="AlphaFoldDB" id="A0A540MJC3"/>
<sequence length="329" mass="35713">MDNDDPSARRRKRRFIPKAQPRKNREPTVPTPDADADDDDGQETRRAQTLLSEYKERRRGAKLEKKSSVQVAFGPGGADASSTSIRTFGAVKDADSGKSGSLVLKGSDEEQSLPTFPSASKEAETDVTMEDAIDAEPLQIVKKNDRECWDYENTYYPTTLPLRQPNSGDPEILNANEFGEDAEKEYDESTINPASKLGLLEEKVKAKLLFVQLPSILPLTSKPSATAKGKEKVGSSTSLESSGAPKKEGSLEELPAGFMGKMLVYKSGAIKLRLGDTLYDVSPGSDSMSAQDVVVANTAEKKCIVLGELRQRAVVTPDVDSLLNVISID</sequence>
<dbReference type="InterPro" id="IPR007811">
    <property type="entry name" value="RPC4"/>
</dbReference>
<dbReference type="Pfam" id="PF05132">
    <property type="entry name" value="RNA_pol_Rpc4"/>
    <property type="match status" value="1"/>
</dbReference>
<evidence type="ECO:0008006" key="4">
    <source>
        <dbReference type="Google" id="ProtNLM"/>
    </source>
</evidence>
<comment type="caution">
    <text evidence="2">The sequence shown here is derived from an EMBL/GenBank/DDBJ whole genome shotgun (WGS) entry which is preliminary data.</text>
</comment>
<feature type="compositionally biased region" description="Basic and acidic residues" evidence="1">
    <location>
        <begin position="53"/>
        <end position="67"/>
    </location>
</feature>
<dbReference type="EMBL" id="VIEB01000251">
    <property type="protein sequence ID" value="TQD98539.1"/>
    <property type="molecule type" value="Genomic_DNA"/>
</dbReference>
<feature type="region of interest" description="Disordered" evidence="1">
    <location>
        <begin position="221"/>
        <end position="251"/>
    </location>
</feature>
<dbReference type="PANTHER" id="PTHR13408">
    <property type="entry name" value="DNA-DIRECTED RNA POLYMERASE III"/>
    <property type="match status" value="1"/>
</dbReference>
<dbReference type="GO" id="GO:0005666">
    <property type="term" value="C:RNA polymerase III complex"/>
    <property type="evidence" value="ECO:0007669"/>
    <property type="project" value="InterPro"/>
</dbReference>
<reference evidence="2 3" key="1">
    <citation type="journal article" date="2019" name="G3 (Bethesda)">
        <title>Sequencing of a Wild Apple (Malus baccata) Genome Unravels the Differences Between Cultivated and Wild Apple Species Regarding Disease Resistance and Cold Tolerance.</title>
        <authorList>
            <person name="Chen X."/>
        </authorList>
    </citation>
    <scope>NUCLEOTIDE SEQUENCE [LARGE SCALE GENOMIC DNA]</scope>
    <source>
        <strain evidence="3">cv. Shandingzi</strain>
        <tissue evidence="2">Leaves</tissue>
    </source>
</reference>
<name>A0A540MJC3_MALBA</name>
<dbReference type="Proteomes" id="UP000315295">
    <property type="component" value="Unassembled WGS sequence"/>
</dbReference>
<dbReference type="STRING" id="106549.A0A540MJC3"/>
<dbReference type="PANTHER" id="PTHR13408:SF6">
    <property type="entry name" value="DNA BINDING PROTEIN"/>
    <property type="match status" value="1"/>
</dbReference>
<evidence type="ECO:0000313" key="2">
    <source>
        <dbReference type="EMBL" id="TQD98539.1"/>
    </source>
</evidence>
<organism evidence="2 3">
    <name type="scientific">Malus baccata</name>
    <name type="common">Siberian crab apple</name>
    <name type="synonym">Pyrus baccata</name>
    <dbReference type="NCBI Taxonomy" id="106549"/>
    <lineage>
        <taxon>Eukaryota</taxon>
        <taxon>Viridiplantae</taxon>
        <taxon>Streptophyta</taxon>
        <taxon>Embryophyta</taxon>
        <taxon>Tracheophyta</taxon>
        <taxon>Spermatophyta</taxon>
        <taxon>Magnoliopsida</taxon>
        <taxon>eudicotyledons</taxon>
        <taxon>Gunneridae</taxon>
        <taxon>Pentapetalae</taxon>
        <taxon>rosids</taxon>
        <taxon>fabids</taxon>
        <taxon>Rosales</taxon>
        <taxon>Rosaceae</taxon>
        <taxon>Amygdaloideae</taxon>
        <taxon>Maleae</taxon>
        <taxon>Malus</taxon>
    </lineage>
</organism>
<protein>
    <recommendedName>
        <fullName evidence="4">DNA-directed RNA polymerase III subunit RPC4</fullName>
    </recommendedName>
</protein>
<evidence type="ECO:0000256" key="1">
    <source>
        <dbReference type="SAM" id="MobiDB-lite"/>
    </source>
</evidence>